<reference evidence="2" key="1">
    <citation type="submission" date="2022-08" db="EMBL/GenBank/DDBJ databases">
        <authorList>
            <person name="Marques A."/>
        </authorList>
    </citation>
    <scope>NUCLEOTIDE SEQUENCE</scope>
    <source>
        <strain evidence="2">RhyPub2mFocal</strain>
        <tissue evidence="2">Leaves</tissue>
    </source>
</reference>
<feature type="region of interest" description="Disordered" evidence="1">
    <location>
        <begin position="973"/>
        <end position="1004"/>
    </location>
</feature>
<organism evidence="2 3">
    <name type="scientific">Rhynchospora pubera</name>
    <dbReference type="NCBI Taxonomy" id="906938"/>
    <lineage>
        <taxon>Eukaryota</taxon>
        <taxon>Viridiplantae</taxon>
        <taxon>Streptophyta</taxon>
        <taxon>Embryophyta</taxon>
        <taxon>Tracheophyta</taxon>
        <taxon>Spermatophyta</taxon>
        <taxon>Magnoliopsida</taxon>
        <taxon>Liliopsida</taxon>
        <taxon>Poales</taxon>
        <taxon>Cyperaceae</taxon>
        <taxon>Cyperoideae</taxon>
        <taxon>Rhynchosporeae</taxon>
        <taxon>Rhynchospora</taxon>
    </lineage>
</organism>
<keyword evidence="3" id="KW-1185">Reference proteome</keyword>
<comment type="caution">
    <text evidence="2">The sequence shown here is derived from an EMBL/GenBank/DDBJ whole genome shotgun (WGS) entry which is preliminary data.</text>
</comment>
<evidence type="ECO:0000256" key="1">
    <source>
        <dbReference type="SAM" id="MobiDB-lite"/>
    </source>
</evidence>
<feature type="compositionally biased region" description="Polar residues" evidence="1">
    <location>
        <begin position="988"/>
        <end position="1004"/>
    </location>
</feature>
<dbReference type="PANTHER" id="PTHR34958">
    <property type="entry name" value="CONDITIONAL LOSS-OF-GROWTH 1"/>
    <property type="match status" value="1"/>
</dbReference>
<proteinExistence type="predicted"/>
<feature type="compositionally biased region" description="Basic and acidic residues" evidence="1">
    <location>
        <begin position="978"/>
        <end position="987"/>
    </location>
</feature>
<accession>A0AAV8DY16</accession>
<gene>
    <name evidence="2" type="ORF">LUZ62_057112</name>
</gene>
<name>A0AAV8DY16_9POAL</name>
<sequence length="1176" mass="130425">MPLEETLHRRGSSFSSARGGVATTRLYGLVAGQSRALRSPANTGARKPPEPLRRAVADCLSPPASHLHGSSGASSSSSIAAEASRTLRDYIASPATVDMAYSVLVEYAIAERDRSPAVVPRCIALLKRYLAKYIPKVQTLRQIELFCANSLSKCEPTGNQLHSNSSILPSSASNFTNPSLVKSITYVRSLVAKHIPKLSFQPMGLGRQPLNKPPLSSIPSSRSISLKLNSEAGIGQDNVELKQVLRHSNLKGSPPEIVSTDDDSKYIIFDISKWRWHLDQQQTTSPRIERDAERLQDFCMYQSFEVGAAAIFLGDMDRTRNSQHWRNPAVQELLDINSLQLSQATPSTDLASSRSHLKAITASKRLKGGPNEIWTNIPSSAFQPRAKPLFHYRHYSEQQPLKLNSAEISEVITEVCNATSVPNGNQINAQSRLSSQNRQPSADVAFSVLIKLIIDMYMTDPETAGALTLYMLEGILSSEKASSKTRAFDLILNLGVHAHLLEPMLSEDDTPIIENDELSQGSYSKSEEQNSCVENYSTKSLAIENFESWLLAVLFEILLLLVQMEEREEIVWASALSCLFYFVCDRGNIIRKRLEGLDIRVIKTLLEVSREHSWAMVVRCKLICMLTNMLYQPSPTDGTPTFVIDQIDLLGGIDYICFEYSWAELKEEKRDLFLILLDYVVHQINQACMTSGLSVYTYEDIKPLVSLFMVGDRGPEAFYATVKYGVEGTGDILRSSISRAFSHSVENEHLSSLLEEIINKLEATVMSFSGIEHEFLNMVKMTKTYRSLKSIKEVSHNSEITLKASLAWTTLHSLLHSDTSACHHHGYIWLVDLLVCEICTDNQGGGIWSNIQQLQQQISDAGSKDMAACAAVPLSVSVLCGLLKSKHNFIRWGFLFVLEMFLIRVQLLLDQRGNSRGRGRLEKAAAAVDIMSCALSLVEQNNETDHINILKMCDVLFSQLCLKLPPASNIPSVEQLETEPRIPERLDSQNNTKPINSENPDLNAKSCQTTSLAALLLRGSAIAPMLLVKRVPASLFYWPLIQLAGAATDDIALGVAVGSTGRGNLPGSTSDIRAALLLFLIGKCTSDPVAFSEVDGNEFFSGLLEDMDSRVAYYSANFLLKRMMTEEPEAYQRMLQSLIYRAQQSNNEKLLENPYLQMRGILQLSTGGPSIVLFVF</sequence>
<dbReference type="Proteomes" id="UP001140206">
    <property type="component" value="Chromosome 3"/>
</dbReference>
<dbReference type="PANTHER" id="PTHR34958:SF1">
    <property type="entry name" value="ARMADILLO-LIKE HELICAL DOMAIN-CONTAINING PROTEIN"/>
    <property type="match status" value="1"/>
</dbReference>
<evidence type="ECO:0000313" key="2">
    <source>
        <dbReference type="EMBL" id="KAJ4772855.1"/>
    </source>
</evidence>
<dbReference type="AlphaFoldDB" id="A0AAV8DY16"/>
<dbReference type="EMBL" id="JAMFTS010000003">
    <property type="protein sequence ID" value="KAJ4772855.1"/>
    <property type="molecule type" value="Genomic_DNA"/>
</dbReference>
<evidence type="ECO:0000313" key="3">
    <source>
        <dbReference type="Proteomes" id="UP001140206"/>
    </source>
</evidence>
<protein>
    <submittedName>
        <fullName evidence="2">Uncharacterized protein</fullName>
    </submittedName>
</protein>